<feature type="transmembrane region" description="Helical" evidence="6">
    <location>
        <begin position="184"/>
        <end position="206"/>
    </location>
</feature>
<dbReference type="PROSITE" id="PS50261">
    <property type="entry name" value="G_PROTEIN_RECEP_F2_4"/>
    <property type="match status" value="1"/>
</dbReference>
<feature type="transmembrane region" description="Helical" evidence="6">
    <location>
        <begin position="391"/>
        <end position="411"/>
    </location>
</feature>
<organism evidence="9 10">
    <name type="scientific">Chanos chanos</name>
    <name type="common">Milkfish</name>
    <name type="synonym">Mugil chanos</name>
    <dbReference type="NCBI Taxonomy" id="29144"/>
    <lineage>
        <taxon>Eukaryota</taxon>
        <taxon>Metazoa</taxon>
        <taxon>Chordata</taxon>
        <taxon>Craniata</taxon>
        <taxon>Vertebrata</taxon>
        <taxon>Euteleostomi</taxon>
        <taxon>Actinopterygii</taxon>
        <taxon>Neopterygii</taxon>
        <taxon>Teleostei</taxon>
        <taxon>Ostariophysi</taxon>
        <taxon>Gonorynchiformes</taxon>
        <taxon>Chanidae</taxon>
        <taxon>Chanos</taxon>
    </lineage>
</organism>
<dbReference type="InterPro" id="IPR000203">
    <property type="entry name" value="GPS"/>
</dbReference>
<evidence type="ECO:0000259" key="8">
    <source>
        <dbReference type="PROSITE" id="PS50261"/>
    </source>
</evidence>
<feature type="domain" description="GAIN-B" evidence="7">
    <location>
        <begin position="25"/>
        <end position="173"/>
    </location>
</feature>
<dbReference type="GO" id="GO:0007166">
    <property type="term" value="P:cell surface receptor signaling pathway"/>
    <property type="evidence" value="ECO:0007669"/>
    <property type="project" value="InterPro"/>
</dbReference>
<dbReference type="Pfam" id="PF00002">
    <property type="entry name" value="7tm_2"/>
    <property type="match status" value="1"/>
</dbReference>
<evidence type="ECO:0000256" key="6">
    <source>
        <dbReference type="SAM" id="Phobius"/>
    </source>
</evidence>
<protein>
    <submittedName>
        <fullName evidence="10">Adhesion G protein-coupled receptor G3-like</fullName>
    </submittedName>
</protein>
<gene>
    <name evidence="10" type="primary">LOC115813984</name>
</gene>
<evidence type="ECO:0000256" key="4">
    <source>
        <dbReference type="ARBA" id="ARBA00023136"/>
    </source>
</evidence>
<dbReference type="SMART" id="SM00303">
    <property type="entry name" value="GPS"/>
    <property type="match status" value="1"/>
</dbReference>
<dbReference type="InterPro" id="IPR017981">
    <property type="entry name" value="GPCR_2-like_7TM"/>
</dbReference>
<dbReference type="GO" id="GO:0007189">
    <property type="term" value="P:adenylate cyclase-activating G protein-coupled receptor signaling pathway"/>
    <property type="evidence" value="ECO:0007669"/>
    <property type="project" value="TreeGrafter"/>
</dbReference>
<evidence type="ECO:0000256" key="3">
    <source>
        <dbReference type="ARBA" id="ARBA00022989"/>
    </source>
</evidence>
<dbReference type="GeneID" id="115813984"/>
<evidence type="ECO:0000256" key="2">
    <source>
        <dbReference type="ARBA" id="ARBA00022692"/>
    </source>
</evidence>
<feature type="transmembrane region" description="Helical" evidence="6">
    <location>
        <begin position="352"/>
        <end position="371"/>
    </location>
</feature>
<reference evidence="10" key="1">
    <citation type="submission" date="2025-08" db="UniProtKB">
        <authorList>
            <consortium name="RefSeq"/>
        </authorList>
    </citation>
    <scope>IDENTIFICATION</scope>
</reference>
<evidence type="ECO:0000313" key="10">
    <source>
        <dbReference type="RefSeq" id="XP_030632546.1"/>
    </source>
</evidence>
<dbReference type="PANTHER" id="PTHR12011:SF285">
    <property type="entry name" value="ADHESION G PROTEIN-COUPLED RECEPTOR G3"/>
    <property type="match status" value="1"/>
</dbReference>
<keyword evidence="5" id="KW-1015">Disulfide bond</keyword>
<keyword evidence="4 6" id="KW-0472">Membrane</keyword>
<dbReference type="RefSeq" id="XP_030632546.1">
    <property type="nucleotide sequence ID" value="XM_030776686.1"/>
</dbReference>
<name>A0A6J2VMW2_CHACN</name>
<dbReference type="Proteomes" id="UP000504632">
    <property type="component" value="Chromosome 6"/>
</dbReference>
<dbReference type="PROSITE" id="PS50221">
    <property type="entry name" value="GAIN_B"/>
    <property type="match status" value="1"/>
</dbReference>
<evidence type="ECO:0000256" key="1">
    <source>
        <dbReference type="ARBA" id="ARBA00004141"/>
    </source>
</evidence>
<dbReference type="PANTHER" id="PTHR12011">
    <property type="entry name" value="ADHESION G-PROTEIN COUPLED RECEPTOR"/>
    <property type="match status" value="1"/>
</dbReference>
<dbReference type="Gene3D" id="2.60.220.50">
    <property type="match status" value="1"/>
</dbReference>
<keyword evidence="9" id="KW-1185">Reference proteome</keyword>
<dbReference type="InterPro" id="IPR057244">
    <property type="entry name" value="GAIN_B"/>
</dbReference>
<accession>A0A6J2VMW2</accession>
<dbReference type="PRINTS" id="PR00249">
    <property type="entry name" value="GPCRSECRETIN"/>
</dbReference>
<dbReference type="InParanoid" id="A0A6J2VMW2"/>
<dbReference type="GO" id="GO:0004930">
    <property type="term" value="F:G protein-coupled receptor activity"/>
    <property type="evidence" value="ECO:0007669"/>
    <property type="project" value="InterPro"/>
</dbReference>
<feature type="transmembrane region" description="Helical" evidence="6">
    <location>
        <begin position="218"/>
        <end position="237"/>
    </location>
</feature>
<comment type="subcellular location">
    <subcellularLocation>
        <location evidence="1">Membrane</location>
        <topology evidence="1">Multi-pass membrane protein</topology>
    </subcellularLocation>
</comment>
<dbReference type="Pfam" id="PF01825">
    <property type="entry name" value="GPS"/>
    <property type="match status" value="1"/>
</dbReference>
<keyword evidence="2 6" id="KW-0812">Transmembrane</keyword>
<proteinExistence type="predicted"/>
<feature type="domain" description="G-protein coupled receptors family 2 profile 2" evidence="8">
    <location>
        <begin position="182"/>
        <end position="441"/>
    </location>
</feature>
<dbReference type="InterPro" id="IPR000832">
    <property type="entry name" value="GPCR_2_secretin-like"/>
</dbReference>
<dbReference type="Gene3D" id="1.20.1070.10">
    <property type="entry name" value="Rhodopsin 7-helix transmembrane proteins"/>
    <property type="match status" value="3"/>
</dbReference>
<sequence>MEDRPSHVENNLLKGGVTALTGAGSGFRLAMPSLRTTQEPLDDVCIDIPADAISAVLKELNSETLSIGTLWFVDDSLFPVEDNDTLLLNNRTVAIEVDHEVENLSSCFRITFFQQNASLRNFTQKCVFWDVRNDFTAYWSSSGCETEMRDGRVVCCCNHLSVFAVLLSPVNVTLSRSSVWKLTLLSQIGCSISIFFLSLGLCVFVFYRRRTSNPDNSFSIHAHLSVAQLFLNIIFLLSDPLTQLHVHALCVVVAALTHFSLLSTLTWFAMEGLHLYLLVIKVFNIHYRRYLLKLSLTAWALLIKLFKARAFRSPSEERSRLLGKLLSLLGLSSLLGVSWGAVIFQFGPLQEALMYVFCISNSLNALLIKLFKARAFRSPSEERSRLLGKLLSLLGLSSLLGVSWGAVIFQFGPLQEALMYVFCISNSLNGFFLCFRFVLLIKTLKKDGSTITISTNSTPGAPSSSPR</sequence>
<feature type="transmembrane region" description="Helical" evidence="6">
    <location>
        <begin position="326"/>
        <end position="346"/>
    </location>
</feature>
<dbReference type="GO" id="GO:0005886">
    <property type="term" value="C:plasma membrane"/>
    <property type="evidence" value="ECO:0007669"/>
    <property type="project" value="TreeGrafter"/>
</dbReference>
<dbReference type="AlphaFoldDB" id="A0A6J2VMW2"/>
<dbReference type="OrthoDB" id="283575at2759"/>
<evidence type="ECO:0000259" key="7">
    <source>
        <dbReference type="PROSITE" id="PS50221"/>
    </source>
</evidence>
<evidence type="ECO:0000313" key="9">
    <source>
        <dbReference type="Proteomes" id="UP000504632"/>
    </source>
</evidence>
<evidence type="ECO:0000256" key="5">
    <source>
        <dbReference type="ARBA" id="ARBA00023157"/>
    </source>
</evidence>
<feature type="transmembrane region" description="Helical" evidence="6">
    <location>
        <begin position="249"/>
        <end position="270"/>
    </location>
</feature>
<feature type="transmembrane region" description="Helical" evidence="6">
    <location>
        <begin position="417"/>
        <end position="439"/>
    </location>
</feature>
<keyword evidence="3 6" id="KW-1133">Transmembrane helix</keyword>
<dbReference type="InterPro" id="IPR046338">
    <property type="entry name" value="GAIN_dom_sf"/>
</dbReference>